<evidence type="ECO:0000256" key="11">
    <source>
        <dbReference type="SAM" id="Phobius"/>
    </source>
</evidence>
<proteinExistence type="predicted"/>
<keyword evidence="7 14" id="KW-0418">Kinase</keyword>
<evidence type="ECO:0000259" key="12">
    <source>
        <dbReference type="PROSITE" id="PS50109"/>
    </source>
</evidence>
<dbReference type="PANTHER" id="PTHR45436">
    <property type="entry name" value="SENSOR HISTIDINE KINASE YKOH"/>
    <property type="match status" value="1"/>
</dbReference>
<evidence type="ECO:0000256" key="5">
    <source>
        <dbReference type="ARBA" id="ARBA00022679"/>
    </source>
</evidence>
<dbReference type="PROSITE" id="PS50109">
    <property type="entry name" value="HIS_KIN"/>
    <property type="match status" value="1"/>
</dbReference>
<evidence type="ECO:0000256" key="2">
    <source>
        <dbReference type="ARBA" id="ARBA00004236"/>
    </source>
</evidence>
<keyword evidence="10 11" id="KW-0472">Membrane</keyword>
<dbReference type="SUPFAM" id="SSF158472">
    <property type="entry name" value="HAMP domain-like"/>
    <property type="match status" value="1"/>
</dbReference>
<evidence type="ECO:0000313" key="15">
    <source>
        <dbReference type="Proteomes" id="UP000018291"/>
    </source>
</evidence>
<evidence type="ECO:0000259" key="13">
    <source>
        <dbReference type="PROSITE" id="PS50885"/>
    </source>
</evidence>
<dbReference type="OrthoDB" id="9786919at2"/>
<gene>
    <name evidence="14" type="ORF">BN381_80182</name>
</gene>
<dbReference type="GO" id="GO:0000155">
    <property type="term" value="F:phosphorelay sensor kinase activity"/>
    <property type="evidence" value="ECO:0007669"/>
    <property type="project" value="InterPro"/>
</dbReference>
<dbReference type="AlphaFoldDB" id="R4Z7K2"/>
<evidence type="ECO:0000256" key="7">
    <source>
        <dbReference type="ARBA" id="ARBA00022777"/>
    </source>
</evidence>
<dbReference type="Gene3D" id="1.10.287.130">
    <property type="match status" value="1"/>
</dbReference>
<feature type="transmembrane region" description="Helical" evidence="11">
    <location>
        <begin position="12"/>
        <end position="36"/>
    </location>
</feature>
<dbReference type="CDD" id="cd06225">
    <property type="entry name" value="HAMP"/>
    <property type="match status" value="1"/>
</dbReference>
<dbReference type="HOGENOM" id="CLU_000445_89_6_11"/>
<evidence type="ECO:0000256" key="9">
    <source>
        <dbReference type="ARBA" id="ARBA00023012"/>
    </source>
</evidence>
<dbReference type="SUPFAM" id="SSF55874">
    <property type="entry name" value="ATPase domain of HSP90 chaperone/DNA topoisomerase II/histidine kinase"/>
    <property type="match status" value="1"/>
</dbReference>
<dbReference type="InterPro" id="IPR036097">
    <property type="entry name" value="HisK_dim/P_sf"/>
</dbReference>
<reference evidence="14 15" key="1">
    <citation type="journal article" date="2013" name="ISME J.">
        <title>Metabolic model for the filamentous 'Candidatus Microthrix parvicella' based on genomic and metagenomic analyses.</title>
        <authorList>
            <person name="Jon McIlroy S."/>
            <person name="Kristiansen R."/>
            <person name="Albertsen M."/>
            <person name="Michael Karst S."/>
            <person name="Rossetti S."/>
            <person name="Lund Nielsen J."/>
            <person name="Tandoi V."/>
            <person name="James Seviour R."/>
            <person name="Nielsen P.H."/>
        </authorList>
    </citation>
    <scope>NUCLEOTIDE SEQUENCE [LARGE SCALE GENOMIC DNA]</scope>
    <source>
        <strain evidence="14 15">RN1</strain>
    </source>
</reference>
<dbReference type="InterPro" id="IPR050428">
    <property type="entry name" value="TCS_sensor_his_kinase"/>
</dbReference>
<dbReference type="STRING" id="1229780.BN381_80182"/>
<dbReference type="Gene3D" id="6.10.340.10">
    <property type="match status" value="1"/>
</dbReference>
<dbReference type="Gene3D" id="3.30.565.10">
    <property type="entry name" value="Histidine kinase-like ATPase, C-terminal domain"/>
    <property type="match status" value="1"/>
</dbReference>
<dbReference type="InterPro" id="IPR003661">
    <property type="entry name" value="HisK_dim/P_dom"/>
</dbReference>
<evidence type="ECO:0000256" key="6">
    <source>
        <dbReference type="ARBA" id="ARBA00022692"/>
    </source>
</evidence>
<keyword evidence="4" id="KW-0597">Phosphoprotein</keyword>
<evidence type="ECO:0000256" key="4">
    <source>
        <dbReference type="ARBA" id="ARBA00022553"/>
    </source>
</evidence>
<accession>R4Z7K2</accession>
<evidence type="ECO:0000313" key="14">
    <source>
        <dbReference type="EMBL" id="CCM65652.1"/>
    </source>
</evidence>
<keyword evidence="15" id="KW-1185">Reference proteome</keyword>
<dbReference type="CDD" id="cd00082">
    <property type="entry name" value="HisKA"/>
    <property type="match status" value="1"/>
</dbReference>
<dbReference type="InterPro" id="IPR036890">
    <property type="entry name" value="HATPase_C_sf"/>
</dbReference>
<evidence type="ECO:0000256" key="1">
    <source>
        <dbReference type="ARBA" id="ARBA00000085"/>
    </source>
</evidence>
<dbReference type="SMART" id="SM00388">
    <property type="entry name" value="HisKA"/>
    <property type="match status" value="1"/>
</dbReference>
<evidence type="ECO:0000256" key="10">
    <source>
        <dbReference type="ARBA" id="ARBA00023136"/>
    </source>
</evidence>
<dbReference type="PRINTS" id="PR00344">
    <property type="entry name" value="BCTRLSENSOR"/>
</dbReference>
<dbReference type="PROSITE" id="PS50885">
    <property type="entry name" value="HAMP"/>
    <property type="match status" value="1"/>
</dbReference>
<keyword evidence="5" id="KW-0808">Transferase</keyword>
<comment type="subcellular location">
    <subcellularLocation>
        <location evidence="2">Cell membrane</location>
    </subcellularLocation>
</comment>
<protein>
    <recommendedName>
        <fullName evidence="3">histidine kinase</fullName>
        <ecNumber evidence="3">2.7.13.3</ecNumber>
    </recommendedName>
</protein>
<comment type="caution">
    <text evidence="14">The sequence shown here is derived from an EMBL/GenBank/DDBJ whole genome shotgun (WGS) entry which is preliminary data.</text>
</comment>
<feature type="domain" description="HAMP" evidence="13">
    <location>
        <begin position="193"/>
        <end position="246"/>
    </location>
</feature>
<dbReference type="EC" id="2.7.13.3" evidence="3"/>
<organism evidence="14 15">
    <name type="scientific">Candidatus Neomicrothrix parvicella RN1</name>
    <dbReference type="NCBI Taxonomy" id="1229780"/>
    <lineage>
        <taxon>Bacteria</taxon>
        <taxon>Bacillati</taxon>
        <taxon>Actinomycetota</taxon>
        <taxon>Acidimicrobiia</taxon>
        <taxon>Acidimicrobiales</taxon>
        <taxon>Microthrixaceae</taxon>
        <taxon>Candidatus Neomicrothrix</taxon>
    </lineage>
</organism>
<dbReference type="CDD" id="cd00075">
    <property type="entry name" value="HATPase"/>
    <property type="match status" value="1"/>
</dbReference>
<dbReference type="SUPFAM" id="SSF47384">
    <property type="entry name" value="Homodimeric domain of signal transducing histidine kinase"/>
    <property type="match status" value="1"/>
</dbReference>
<keyword evidence="8 11" id="KW-1133">Transmembrane helix</keyword>
<dbReference type="RefSeq" id="WP_012230564.1">
    <property type="nucleotide sequence ID" value="NZ_HG422565.1"/>
</dbReference>
<dbReference type="GO" id="GO:0005886">
    <property type="term" value="C:plasma membrane"/>
    <property type="evidence" value="ECO:0007669"/>
    <property type="project" value="UniProtKB-SubCell"/>
</dbReference>
<dbReference type="PANTHER" id="PTHR45436:SF5">
    <property type="entry name" value="SENSOR HISTIDINE KINASE TRCS"/>
    <property type="match status" value="1"/>
</dbReference>
<evidence type="ECO:0000256" key="8">
    <source>
        <dbReference type="ARBA" id="ARBA00022989"/>
    </source>
</evidence>
<comment type="catalytic activity">
    <reaction evidence="1">
        <text>ATP + protein L-histidine = ADP + protein N-phospho-L-histidine.</text>
        <dbReference type="EC" id="2.7.13.3"/>
    </reaction>
</comment>
<feature type="domain" description="Histidine kinase" evidence="12">
    <location>
        <begin position="254"/>
        <end position="462"/>
    </location>
</feature>
<dbReference type="Proteomes" id="UP000018291">
    <property type="component" value="Unassembled WGS sequence"/>
</dbReference>
<dbReference type="InterPro" id="IPR003594">
    <property type="entry name" value="HATPase_dom"/>
</dbReference>
<dbReference type="InterPro" id="IPR005467">
    <property type="entry name" value="His_kinase_dom"/>
</dbReference>
<dbReference type="EMBL" id="CANL01000078">
    <property type="protein sequence ID" value="CCM65652.1"/>
    <property type="molecule type" value="Genomic_DNA"/>
</dbReference>
<keyword evidence="9" id="KW-0902">Two-component regulatory system</keyword>
<sequence length="466" mass="50475">MTAWSRMSVRGRLTLTVTVASAVALLALSWLMLFWLRGALVSEVARRNDVALDAYVDFARKEPKSVTQLILAQNSEAVTLPVRLLTPLGVGPSDTLAAVAFEPYPTPGMVVPESGRDPLVLALQGRELPREVDRSEFVTKSKRVPTEQGILIVQVATSLSDVNRSVAVVRLALWVVVPSLLVAVGMGSWVMTRRSLEPVADLRRRVGDITSRTLDERLPVPPTDDEVAHLAVTMNAMLDRLEASSKRERQFVSDAGHELRSPVAAIRAQVETALAYPDTADWSSVGVTVLAQGERLDRLVGDLFTLARLEEGAFGPVPDTEVDLDELVLEQVGHLKGRRLDLSGLSAARVHGDAGQLASVVRNLVENAGRHASETVRVSVGTEGDYARMVVEDDGPGIPAEQRDMVFERFGRLEEARSRDRGGAGLGLPLAGRIVARHGGTLELDDSELGGARFEVRLPLAQPEPE</sequence>
<dbReference type="eggNOG" id="COG5002">
    <property type="taxonomic scope" value="Bacteria"/>
</dbReference>
<dbReference type="Pfam" id="PF02518">
    <property type="entry name" value="HATPase_c"/>
    <property type="match status" value="1"/>
</dbReference>
<dbReference type="Pfam" id="PF00672">
    <property type="entry name" value="HAMP"/>
    <property type="match status" value="1"/>
</dbReference>
<dbReference type="InterPro" id="IPR003660">
    <property type="entry name" value="HAMP_dom"/>
</dbReference>
<keyword evidence="6 11" id="KW-0812">Transmembrane</keyword>
<dbReference type="SMART" id="SM00387">
    <property type="entry name" value="HATPase_c"/>
    <property type="match status" value="1"/>
</dbReference>
<dbReference type="SMART" id="SM00304">
    <property type="entry name" value="HAMP"/>
    <property type="match status" value="1"/>
</dbReference>
<dbReference type="Pfam" id="PF00512">
    <property type="entry name" value="HisKA"/>
    <property type="match status" value="1"/>
</dbReference>
<dbReference type="InterPro" id="IPR004358">
    <property type="entry name" value="Sig_transdc_His_kin-like_C"/>
</dbReference>
<evidence type="ECO:0000256" key="3">
    <source>
        <dbReference type="ARBA" id="ARBA00012438"/>
    </source>
</evidence>
<name>R4Z7K2_9ACTN</name>